<dbReference type="SUPFAM" id="SSF82282">
    <property type="entry name" value="Homocysteine S-methyltransferase"/>
    <property type="match status" value="1"/>
</dbReference>
<dbReference type="AlphaFoldDB" id="B7AQD9"/>
<evidence type="ECO:0000313" key="10">
    <source>
        <dbReference type="EMBL" id="EEC57911.1"/>
    </source>
</evidence>
<protein>
    <recommendedName>
        <fullName evidence="9">Hcy-binding domain-containing protein</fullName>
    </recommendedName>
</protein>
<comment type="pathway">
    <text evidence="2">One-carbon metabolism; tetrahydrofolate interconversion.</text>
</comment>
<comment type="cofactor">
    <cofactor evidence="8">
        <name>Zn(2+)</name>
        <dbReference type="ChEBI" id="CHEBI:29105"/>
    </cofactor>
</comment>
<dbReference type="Pfam" id="PF02219">
    <property type="entry name" value="MTHFR"/>
    <property type="match status" value="1"/>
</dbReference>
<dbReference type="PROSITE" id="PS50970">
    <property type="entry name" value="HCY"/>
    <property type="match status" value="1"/>
</dbReference>
<sequence>MMESLREYLKGHRLITDGAMGTYYSEITNNPEAFAEFANIERPDIIERIHNEYIDAGAKLIRTNTFAANTQMLGIGRDELKKLIEDACRIAQRCADGRAYVAGDIGPIKENAESEGSAVEEYKMICDIFLDMKVDAIRFETFADFDDIKEVAEYVRSKSDMFIMADFCLNKNGFTAGGISAARIMQQAGQMDCIDSCGFNCGIGSGHMNNIMQKLTFAKDKYMSCLPNAGYPEQMNNRMVFMNNASYFCDNMQKISAYGMNIIGGCCGTKPAYIRELCRRIGDAVPAGRTETSDGNEPVNGNNPAEAADIRVNEKRPNEFMQLFKSGHKVVAVELDPPYDAKYDRLIEQAQYLKSIGVDILTFADSPMGRSRVDSVLMSLKVTQETGMMVMPHVCCRDKNVIAMRSTLLGAYINGIRQLLLVTGDPVPSVSRVSTTGVFDYNSIRLMNFVKEMNQEHFADEPLYYGGALNVTLGRIDRIMERMQKKIDNGASYFMTQPVFSKEGIERLAIIKEKMDTKILCGIMPLVSYRNANFIKNEFIGIDVPDEIVARYSPDMSKEEGEAVGAQIANELIGQMYDYVDGFYFMLPFNRVSLMDKININNR</sequence>
<evidence type="ECO:0000256" key="4">
    <source>
        <dbReference type="ARBA" id="ARBA00022630"/>
    </source>
</evidence>
<dbReference type="Gene3D" id="3.20.20.220">
    <property type="match status" value="1"/>
</dbReference>
<dbReference type="Pfam" id="PF02574">
    <property type="entry name" value="S-methyl_trans"/>
    <property type="match status" value="1"/>
</dbReference>
<keyword evidence="6" id="KW-0274">FAD</keyword>
<evidence type="ECO:0000256" key="6">
    <source>
        <dbReference type="ARBA" id="ARBA00022827"/>
    </source>
</evidence>
<dbReference type="HOGENOM" id="CLU_453272_0_0_9"/>
<dbReference type="EMBL" id="ABVQ01000035">
    <property type="protein sequence ID" value="EEC57911.1"/>
    <property type="molecule type" value="Genomic_DNA"/>
</dbReference>
<dbReference type="GO" id="GO:0008168">
    <property type="term" value="F:methyltransferase activity"/>
    <property type="evidence" value="ECO:0007669"/>
    <property type="project" value="UniProtKB-UniRule"/>
</dbReference>
<evidence type="ECO:0000256" key="7">
    <source>
        <dbReference type="ARBA" id="ARBA00023002"/>
    </source>
</evidence>
<feature type="binding site" evidence="8">
    <location>
        <position position="266"/>
    </location>
    <ligand>
        <name>Zn(2+)</name>
        <dbReference type="ChEBI" id="CHEBI:29105"/>
    </ligand>
</feature>
<reference evidence="10 11" key="1">
    <citation type="submission" date="2008-11" db="EMBL/GenBank/DDBJ databases">
        <title>Draft genome sequence of Bacteroides pectinophilus (ATCC 43243).</title>
        <authorList>
            <person name="Sudarsanam P."/>
            <person name="Ley R."/>
            <person name="Guruge J."/>
            <person name="Turnbaugh P.J."/>
            <person name="Mahowald M."/>
            <person name="Liep D."/>
            <person name="Gordon J."/>
        </authorList>
    </citation>
    <scope>NUCLEOTIDE SEQUENCE [LARGE SCALE GENOMIC DNA]</scope>
    <source>
        <strain evidence="10 11">ATCC 43243</strain>
    </source>
</reference>
<feature type="domain" description="Hcy-binding" evidence="9">
    <location>
        <begin position="2"/>
        <end position="281"/>
    </location>
</feature>
<gene>
    <name evidence="10" type="ORF">BACPEC_00896</name>
</gene>
<reference evidence="10 11" key="2">
    <citation type="submission" date="2008-11" db="EMBL/GenBank/DDBJ databases">
        <authorList>
            <person name="Fulton L."/>
            <person name="Clifton S."/>
            <person name="Fulton B."/>
            <person name="Xu J."/>
            <person name="Minx P."/>
            <person name="Pepin K.H."/>
            <person name="Johnson M."/>
            <person name="Bhonagiri V."/>
            <person name="Nash W.E."/>
            <person name="Mardis E.R."/>
            <person name="Wilson R.K."/>
        </authorList>
    </citation>
    <scope>NUCLEOTIDE SEQUENCE [LARGE SCALE GENOMIC DNA]</scope>
    <source>
        <strain evidence="10 11">ATCC 43243</strain>
    </source>
</reference>
<dbReference type="InterPro" id="IPR029041">
    <property type="entry name" value="FAD-linked_oxidoreductase-like"/>
</dbReference>
<dbReference type="NCBIfam" id="NF006396">
    <property type="entry name" value="PRK08645.1"/>
    <property type="match status" value="1"/>
</dbReference>
<evidence type="ECO:0000259" key="9">
    <source>
        <dbReference type="PROSITE" id="PS50970"/>
    </source>
</evidence>
<dbReference type="eggNOG" id="COG0646">
    <property type="taxonomic scope" value="Bacteria"/>
</dbReference>
<dbReference type="UniPathway" id="UPA00193"/>
<feature type="binding site" evidence="8">
    <location>
        <position position="267"/>
    </location>
    <ligand>
        <name>Zn(2+)</name>
        <dbReference type="ChEBI" id="CHEBI:29105"/>
    </ligand>
</feature>
<organism evidence="10 11">
    <name type="scientific">[Bacteroides] pectinophilus ATCC 43243</name>
    <dbReference type="NCBI Taxonomy" id="483218"/>
    <lineage>
        <taxon>Bacteria</taxon>
        <taxon>Bacillati</taxon>
        <taxon>Bacillota</taxon>
        <taxon>Clostridia</taxon>
        <taxon>Eubacteriales</taxon>
    </lineage>
</organism>
<evidence type="ECO:0000256" key="8">
    <source>
        <dbReference type="PROSITE-ProRule" id="PRU00333"/>
    </source>
</evidence>
<keyword evidence="4" id="KW-0285">Flavoprotein</keyword>
<keyword evidence="8" id="KW-0479">Metal-binding</keyword>
<dbReference type="PANTHER" id="PTHR11103">
    <property type="entry name" value="SLR1189 PROTEIN"/>
    <property type="match status" value="1"/>
</dbReference>
<comment type="cofactor">
    <cofactor evidence="1">
        <name>FAD</name>
        <dbReference type="ChEBI" id="CHEBI:57692"/>
    </cofactor>
</comment>
<dbReference type="Proteomes" id="UP000003136">
    <property type="component" value="Unassembled WGS sequence"/>
</dbReference>
<evidence type="ECO:0000256" key="1">
    <source>
        <dbReference type="ARBA" id="ARBA00001974"/>
    </source>
</evidence>
<dbReference type="CDD" id="cd00537">
    <property type="entry name" value="MTHFR"/>
    <property type="match status" value="1"/>
</dbReference>
<dbReference type="GO" id="GO:0032259">
    <property type="term" value="P:methylation"/>
    <property type="evidence" value="ECO:0007669"/>
    <property type="project" value="UniProtKB-KW"/>
</dbReference>
<dbReference type="Gene3D" id="3.20.20.330">
    <property type="entry name" value="Homocysteine-binding-like domain"/>
    <property type="match status" value="1"/>
</dbReference>
<dbReference type="STRING" id="483218.BACPEC_00896"/>
<proteinExistence type="predicted"/>
<dbReference type="InterPro" id="IPR036589">
    <property type="entry name" value="HCY_dom_sf"/>
</dbReference>
<dbReference type="GO" id="GO:0046872">
    <property type="term" value="F:metal ion binding"/>
    <property type="evidence" value="ECO:0007669"/>
    <property type="project" value="UniProtKB-KW"/>
</dbReference>
<name>B7AQD9_9FIRM</name>
<keyword evidence="7" id="KW-0560">Oxidoreductase</keyword>
<feature type="binding site" evidence="8">
    <location>
        <position position="201"/>
    </location>
    <ligand>
        <name>Zn(2+)</name>
        <dbReference type="ChEBI" id="CHEBI:29105"/>
    </ligand>
</feature>
<dbReference type="GO" id="GO:0035999">
    <property type="term" value="P:tetrahydrofolate interconversion"/>
    <property type="evidence" value="ECO:0007669"/>
    <property type="project" value="UniProtKB-UniPathway"/>
</dbReference>
<evidence type="ECO:0000313" key="11">
    <source>
        <dbReference type="Proteomes" id="UP000003136"/>
    </source>
</evidence>
<keyword evidence="11" id="KW-1185">Reference proteome</keyword>
<evidence type="ECO:0000256" key="2">
    <source>
        <dbReference type="ARBA" id="ARBA00004777"/>
    </source>
</evidence>
<dbReference type="GO" id="GO:0004489">
    <property type="term" value="F:methylenetetrahydrofolate reductase [NAD(P)H] activity"/>
    <property type="evidence" value="ECO:0007669"/>
    <property type="project" value="InterPro"/>
</dbReference>
<dbReference type="InterPro" id="IPR003171">
    <property type="entry name" value="Mehydrof_redctse-like"/>
</dbReference>
<dbReference type="InterPro" id="IPR003726">
    <property type="entry name" value="HCY_dom"/>
</dbReference>
<accession>B7AQD9</accession>
<keyword evidence="3 8" id="KW-0489">Methyltransferase</keyword>
<dbReference type="SUPFAM" id="SSF51730">
    <property type="entry name" value="FAD-linked oxidoreductase"/>
    <property type="match status" value="1"/>
</dbReference>
<dbReference type="GO" id="GO:0006555">
    <property type="term" value="P:methionine metabolic process"/>
    <property type="evidence" value="ECO:0007669"/>
    <property type="project" value="InterPro"/>
</dbReference>
<keyword evidence="5 8" id="KW-0808">Transferase</keyword>
<dbReference type="PANTHER" id="PTHR11103:SF18">
    <property type="entry name" value="SLR1189 PROTEIN"/>
    <property type="match status" value="1"/>
</dbReference>
<evidence type="ECO:0000256" key="5">
    <source>
        <dbReference type="ARBA" id="ARBA00022679"/>
    </source>
</evidence>
<dbReference type="eggNOG" id="COG0685">
    <property type="taxonomic scope" value="Bacteria"/>
</dbReference>
<evidence type="ECO:0000256" key="3">
    <source>
        <dbReference type="ARBA" id="ARBA00022603"/>
    </source>
</evidence>
<keyword evidence="8" id="KW-0862">Zinc</keyword>